<keyword evidence="2" id="KW-0547">Nucleotide-binding</keyword>
<evidence type="ECO:0000256" key="2">
    <source>
        <dbReference type="ARBA" id="ARBA00022741"/>
    </source>
</evidence>
<dbReference type="AlphaFoldDB" id="A0A7J7ISL3"/>
<dbReference type="PROSITE" id="PS00742">
    <property type="entry name" value="PEP_ENZYMES_2"/>
    <property type="match status" value="1"/>
</dbReference>
<protein>
    <recommendedName>
        <fullName evidence="4">PEP-utilising enzyme C-terminal domain-containing protein</fullName>
    </recommendedName>
</protein>
<evidence type="ECO:0000313" key="6">
    <source>
        <dbReference type="Proteomes" id="UP000530660"/>
    </source>
</evidence>
<organism evidence="5 6">
    <name type="scientific">Cyanidiococcus yangmingshanensis</name>
    <dbReference type="NCBI Taxonomy" id="2690220"/>
    <lineage>
        <taxon>Eukaryota</taxon>
        <taxon>Rhodophyta</taxon>
        <taxon>Bangiophyceae</taxon>
        <taxon>Cyanidiales</taxon>
        <taxon>Cyanidiaceae</taxon>
        <taxon>Cyanidiococcus</taxon>
    </lineage>
</organism>
<dbReference type="InterPro" id="IPR040442">
    <property type="entry name" value="Pyrv_kinase-like_dom_sf"/>
</dbReference>
<reference evidence="5 6" key="1">
    <citation type="journal article" date="2020" name="J. Phycol.">
        <title>Comparative genome analysis reveals Cyanidiococcus gen. nov., a new extremophilic red algal genus sister to Cyanidioschyzon (Cyanidioschyzonaceae, Rhodophyta).</title>
        <authorList>
            <person name="Liu S.-L."/>
            <person name="Chiang Y.-R."/>
            <person name="Yoon H.S."/>
            <person name="Fu H.-Y."/>
        </authorList>
    </citation>
    <scope>NUCLEOTIDE SEQUENCE [LARGE SCALE GENOMIC DNA]</scope>
    <source>
        <strain evidence="5 6">THAL066</strain>
    </source>
</reference>
<dbReference type="InterPro" id="IPR023151">
    <property type="entry name" value="PEP_util_CS"/>
</dbReference>
<dbReference type="InterPro" id="IPR015813">
    <property type="entry name" value="Pyrv/PenolPyrv_kinase-like_dom"/>
</dbReference>
<dbReference type="PANTHER" id="PTHR43030">
    <property type="entry name" value="PHOSPHOENOLPYRUVATE SYNTHASE"/>
    <property type="match status" value="1"/>
</dbReference>
<keyword evidence="6" id="KW-1185">Reference proteome</keyword>
<sequence>MVAQAAYPRPVIVRFSDFKTNEYRSLKGGERFEIAESNPMLGWRGVSRYVSAEYEGGFRLECRAMKQAREELGMKNIWAMLPFARTTWEVRRALALMRSEGLERGPDFKVLLMAEVPSVVLLASEFAQLCDGFSIGSNDLTQLLLGADRDSPKLATLGYFDERDPAVKIAMRMLIEEAHRANITVSICGQAPSVYPDLTEFLVRCGIDSVSVNPDAVVSTRKLIASVEQKIMLENARKALESSRLAGF</sequence>
<dbReference type="InterPro" id="IPR000121">
    <property type="entry name" value="PEP_util_C"/>
</dbReference>
<dbReference type="EMBL" id="VWRR01000001">
    <property type="protein sequence ID" value="KAF6005554.1"/>
    <property type="molecule type" value="Genomic_DNA"/>
</dbReference>
<evidence type="ECO:0000313" key="5">
    <source>
        <dbReference type="EMBL" id="KAF6005554.1"/>
    </source>
</evidence>
<comment type="caution">
    <text evidence="5">The sequence shown here is derived from an EMBL/GenBank/DDBJ whole genome shotgun (WGS) entry which is preliminary data.</text>
</comment>
<evidence type="ECO:0000256" key="1">
    <source>
        <dbReference type="ARBA" id="ARBA00007837"/>
    </source>
</evidence>
<evidence type="ECO:0000259" key="4">
    <source>
        <dbReference type="Pfam" id="PF02896"/>
    </source>
</evidence>
<name>A0A7J7ISL3_9RHOD</name>
<feature type="domain" description="PEP-utilising enzyme C-terminal" evidence="4">
    <location>
        <begin position="2"/>
        <end position="228"/>
    </location>
</feature>
<gene>
    <name evidence="5" type="ORF">F1559_005158</name>
</gene>
<dbReference type="SUPFAM" id="SSF51621">
    <property type="entry name" value="Phosphoenolpyruvate/pyruvate domain"/>
    <property type="match status" value="1"/>
</dbReference>
<dbReference type="Gene3D" id="3.20.20.60">
    <property type="entry name" value="Phosphoenolpyruvate-binding domains"/>
    <property type="match status" value="1"/>
</dbReference>
<dbReference type="InterPro" id="IPR006319">
    <property type="entry name" value="PEP_synth"/>
</dbReference>
<dbReference type="Proteomes" id="UP000530660">
    <property type="component" value="Unassembled WGS sequence"/>
</dbReference>
<evidence type="ECO:0000256" key="3">
    <source>
        <dbReference type="ARBA" id="ARBA00022840"/>
    </source>
</evidence>
<dbReference type="GO" id="GO:0008986">
    <property type="term" value="F:pyruvate, water dikinase activity"/>
    <property type="evidence" value="ECO:0007669"/>
    <property type="project" value="InterPro"/>
</dbReference>
<proteinExistence type="inferred from homology"/>
<keyword evidence="3" id="KW-0067">ATP-binding</keyword>
<comment type="similarity">
    <text evidence="1">Belongs to the PEP-utilizing enzyme family.</text>
</comment>
<dbReference type="Pfam" id="PF02896">
    <property type="entry name" value="PEP-utilizers_C"/>
    <property type="match status" value="1"/>
</dbReference>
<dbReference type="OrthoDB" id="294at2759"/>
<accession>A0A7J7ISL3</accession>
<dbReference type="GO" id="GO:0005524">
    <property type="term" value="F:ATP binding"/>
    <property type="evidence" value="ECO:0007669"/>
    <property type="project" value="UniProtKB-KW"/>
</dbReference>
<dbReference type="PANTHER" id="PTHR43030:SF1">
    <property type="entry name" value="PHOSPHOENOLPYRUVATE SYNTHASE"/>
    <property type="match status" value="1"/>
</dbReference>